<accession>A0A401GAQ7</accession>
<organism evidence="3 4">
    <name type="scientific">Sparassis crispa</name>
    <dbReference type="NCBI Taxonomy" id="139825"/>
    <lineage>
        <taxon>Eukaryota</taxon>
        <taxon>Fungi</taxon>
        <taxon>Dikarya</taxon>
        <taxon>Basidiomycota</taxon>
        <taxon>Agaricomycotina</taxon>
        <taxon>Agaricomycetes</taxon>
        <taxon>Polyporales</taxon>
        <taxon>Sparassidaceae</taxon>
        <taxon>Sparassis</taxon>
    </lineage>
</organism>
<dbReference type="GeneID" id="38776183"/>
<dbReference type="InParanoid" id="A0A401GAQ7"/>
<evidence type="ECO:0000313" key="3">
    <source>
        <dbReference type="EMBL" id="GBE79266.1"/>
    </source>
</evidence>
<comment type="caution">
    <text evidence="3">The sequence shown here is derived from an EMBL/GenBank/DDBJ whole genome shotgun (WGS) entry which is preliminary data.</text>
</comment>
<feature type="transmembrane region" description="Helical" evidence="2">
    <location>
        <begin position="78"/>
        <end position="101"/>
    </location>
</feature>
<keyword evidence="2" id="KW-1133">Transmembrane helix</keyword>
<evidence type="ECO:0000256" key="2">
    <source>
        <dbReference type="SAM" id="Phobius"/>
    </source>
</evidence>
<protein>
    <submittedName>
        <fullName evidence="3">Uncharacterized protein</fullName>
    </submittedName>
</protein>
<feature type="transmembrane region" description="Helical" evidence="2">
    <location>
        <begin position="158"/>
        <end position="183"/>
    </location>
</feature>
<dbReference type="AlphaFoldDB" id="A0A401GAQ7"/>
<feature type="transmembrane region" description="Helical" evidence="2">
    <location>
        <begin position="195"/>
        <end position="217"/>
    </location>
</feature>
<sequence>MVDWSSQEEIERDTTAYTNLVFTLFGLYIWELFQTSNFEWSLITRKRDFAWPLSQYCLLWALIGLLISFSVIKHVNCQALYTFNSWTGNMAILCASTSLMLRTIALWERKLKIVIPLGILCLAHWALLWRGMFVIHAVYDTATEACEVTYTNHVFLNISFFATMVFDLAILLLTIAALVPLTSRSSLVRMLFHDGLVYFLVTFLFNSVPAILAVINLNPMMNIIATIPAATFSAIAACRAVIRLQEFAHGDIYVHNASQLPSPGGRTGNMHFGRMSGVGVPSATAVRLGGAGGLKAQPYVFARPEVHVTTDQFVMEDFGESVADVEEHKRSPTLDTDDEKLSPSVNTAEEAV</sequence>
<dbReference type="Proteomes" id="UP000287166">
    <property type="component" value="Unassembled WGS sequence"/>
</dbReference>
<feature type="region of interest" description="Disordered" evidence="1">
    <location>
        <begin position="324"/>
        <end position="352"/>
    </location>
</feature>
<keyword evidence="4" id="KW-1185">Reference proteome</keyword>
<feature type="transmembrane region" description="Helical" evidence="2">
    <location>
        <begin position="53"/>
        <end position="72"/>
    </location>
</feature>
<proteinExistence type="predicted"/>
<evidence type="ECO:0000313" key="4">
    <source>
        <dbReference type="Proteomes" id="UP000287166"/>
    </source>
</evidence>
<dbReference type="OrthoDB" id="3197626at2759"/>
<keyword evidence="2" id="KW-0812">Transmembrane</keyword>
<feature type="transmembrane region" description="Helical" evidence="2">
    <location>
        <begin position="113"/>
        <end position="138"/>
    </location>
</feature>
<dbReference type="RefSeq" id="XP_027610179.1">
    <property type="nucleotide sequence ID" value="XM_027754378.1"/>
</dbReference>
<keyword evidence="2" id="KW-0472">Membrane</keyword>
<evidence type="ECO:0000256" key="1">
    <source>
        <dbReference type="SAM" id="MobiDB-lite"/>
    </source>
</evidence>
<reference evidence="3 4" key="1">
    <citation type="journal article" date="2018" name="Sci. Rep.">
        <title>Genome sequence of the cauliflower mushroom Sparassis crispa (Hanabiratake) and its association with beneficial usage.</title>
        <authorList>
            <person name="Kiyama R."/>
            <person name="Furutani Y."/>
            <person name="Kawaguchi K."/>
            <person name="Nakanishi T."/>
        </authorList>
    </citation>
    <scope>NUCLEOTIDE SEQUENCE [LARGE SCALE GENOMIC DNA]</scope>
</reference>
<name>A0A401GAQ7_9APHY</name>
<feature type="compositionally biased region" description="Polar residues" evidence="1">
    <location>
        <begin position="343"/>
        <end position="352"/>
    </location>
</feature>
<gene>
    <name evidence="3" type="ORF">SCP_0204640</name>
</gene>
<feature type="transmembrane region" description="Helical" evidence="2">
    <location>
        <begin position="16"/>
        <end position="33"/>
    </location>
</feature>
<dbReference type="EMBL" id="BFAD01000002">
    <property type="protein sequence ID" value="GBE79266.1"/>
    <property type="molecule type" value="Genomic_DNA"/>
</dbReference>